<feature type="compositionally biased region" description="Basic and acidic residues" evidence="1">
    <location>
        <begin position="100"/>
        <end position="120"/>
    </location>
</feature>
<protein>
    <submittedName>
        <fullName evidence="2">Uncharacterized protein</fullName>
    </submittedName>
</protein>
<dbReference type="Gramene" id="ERN09531">
    <property type="protein sequence ID" value="ERN09531"/>
    <property type="gene ID" value="AMTR_s00029p00140180"/>
</dbReference>
<name>W1PP76_AMBTC</name>
<dbReference type="KEGG" id="atr:18437684"/>
<proteinExistence type="predicted"/>
<evidence type="ECO:0000256" key="1">
    <source>
        <dbReference type="SAM" id="MobiDB-lite"/>
    </source>
</evidence>
<feature type="region of interest" description="Disordered" evidence="1">
    <location>
        <begin position="189"/>
        <end position="260"/>
    </location>
</feature>
<feature type="compositionally biased region" description="Basic and acidic residues" evidence="1">
    <location>
        <begin position="133"/>
        <end position="154"/>
    </location>
</feature>
<gene>
    <name evidence="2" type="ORF">AMTR_s00029p00140180</name>
</gene>
<dbReference type="PANTHER" id="PTHR36756">
    <property type="entry name" value="EXPRESSED PROTEIN"/>
    <property type="match status" value="1"/>
</dbReference>
<evidence type="ECO:0000313" key="2">
    <source>
        <dbReference type="EMBL" id="ERN09531.1"/>
    </source>
</evidence>
<sequence>MAAVVDVEIGGVEMPIKKRKLPLWMLGVTAADKIRDTTRESEDLLPDKEIELEQASELIAKPASERKRPDKKLVTREADDSDLEVGCLVRCKKRSRAQKSRKDDTESDDLRGNGEKIKPEKKSRKRSCTVKRTVREPVHSKNRSSEDFERERSGVAEGLSSAGDNGNGVELTMEDLISMAEEYVKADAEKENKPIVKNPSICNQKNQKPAEKESSPYKSQMPLGPGSGTDDTTDEMLGLFLGPLLPKPPDRDRDRERKLEEFEEELTMACYEFSKKVNKETEREEEPLTKKKSSLKDKVSLFLN</sequence>
<dbReference type="HOGENOM" id="CLU_050633_0_0_1"/>
<accession>W1PP76</accession>
<organism evidence="2 3">
    <name type="scientific">Amborella trichopoda</name>
    <dbReference type="NCBI Taxonomy" id="13333"/>
    <lineage>
        <taxon>Eukaryota</taxon>
        <taxon>Viridiplantae</taxon>
        <taxon>Streptophyta</taxon>
        <taxon>Embryophyta</taxon>
        <taxon>Tracheophyta</taxon>
        <taxon>Spermatophyta</taxon>
        <taxon>Magnoliopsida</taxon>
        <taxon>Amborellales</taxon>
        <taxon>Amborellaceae</taxon>
        <taxon>Amborella</taxon>
    </lineage>
</organism>
<dbReference type="AlphaFoldDB" id="W1PP76"/>
<keyword evidence="3" id="KW-1185">Reference proteome</keyword>
<feature type="region of interest" description="Disordered" evidence="1">
    <location>
        <begin position="56"/>
        <end position="81"/>
    </location>
</feature>
<dbReference type="OMA" id="MHTCVEG"/>
<feature type="compositionally biased region" description="Basic and acidic residues" evidence="1">
    <location>
        <begin position="248"/>
        <end position="260"/>
    </location>
</feature>
<evidence type="ECO:0000313" key="3">
    <source>
        <dbReference type="Proteomes" id="UP000017836"/>
    </source>
</evidence>
<feature type="compositionally biased region" description="Basic and acidic residues" evidence="1">
    <location>
        <begin position="63"/>
        <end position="78"/>
    </location>
</feature>
<dbReference type="OrthoDB" id="1938010at2759"/>
<feature type="region of interest" description="Disordered" evidence="1">
    <location>
        <begin position="93"/>
        <end position="169"/>
    </location>
</feature>
<reference evidence="3" key="1">
    <citation type="journal article" date="2013" name="Science">
        <title>The Amborella genome and the evolution of flowering plants.</title>
        <authorList>
            <consortium name="Amborella Genome Project"/>
        </authorList>
    </citation>
    <scope>NUCLEOTIDE SEQUENCE [LARGE SCALE GENOMIC DNA]</scope>
</reference>
<feature type="region of interest" description="Disordered" evidence="1">
    <location>
        <begin position="277"/>
        <end position="304"/>
    </location>
</feature>
<dbReference type="EMBL" id="KI392980">
    <property type="protein sequence ID" value="ERN09531.1"/>
    <property type="molecule type" value="Genomic_DNA"/>
</dbReference>
<dbReference type="PANTHER" id="PTHR36756:SF1">
    <property type="entry name" value="EXPRESSED PROTEIN"/>
    <property type="match status" value="1"/>
</dbReference>
<dbReference type="Proteomes" id="UP000017836">
    <property type="component" value="Unassembled WGS sequence"/>
</dbReference>